<gene>
    <name evidence="2" type="ORF">ALT_1315</name>
</gene>
<accession>A0AAN4T7T1</accession>
<evidence type="ECO:0000256" key="1">
    <source>
        <dbReference type="SAM" id="Phobius"/>
    </source>
</evidence>
<comment type="caution">
    <text evidence="2">The sequence shown here is derived from an EMBL/GenBank/DDBJ whole genome shotgun (WGS) entry which is preliminary data.</text>
</comment>
<organism evidence="2 3">
    <name type="scientific">Aspergillus lentulus</name>
    <dbReference type="NCBI Taxonomy" id="293939"/>
    <lineage>
        <taxon>Eukaryota</taxon>
        <taxon>Fungi</taxon>
        <taxon>Dikarya</taxon>
        <taxon>Ascomycota</taxon>
        <taxon>Pezizomycotina</taxon>
        <taxon>Eurotiomycetes</taxon>
        <taxon>Eurotiomycetidae</taxon>
        <taxon>Eurotiales</taxon>
        <taxon>Aspergillaceae</taxon>
        <taxon>Aspergillus</taxon>
        <taxon>Aspergillus subgen. Fumigati</taxon>
    </lineage>
</organism>
<evidence type="ECO:0000313" key="3">
    <source>
        <dbReference type="Proteomes" id="UP000051487"/>
    </source>
</evidence>
<dbReference type="AlphaFoldDB" id="A0AAN4T7T1"/>
<protein>
    <submittedName>
        <fullName evidence="2">Uncharacterized protein</fullName>
    </submittedName>
</protein>
<keyword evidence="1" id="KW-0472">Membrane</keyword>
<feature type="transmembrane region" description="Helical" evidence="1">
    <location>
        <begin position="351"/>
        <end position="372"/>
    </location>
</feature>
<name>A0AAN4T7T1_ASPLE</name>
<proteinExistence type="predicted"/>
<reference evidence="2 3" key="1">
    <citation type="submission" date="2015-11" db="EMBL/GenBank/DDBJ databases">
        <title>Aspergillus lentulus strain IFM 54703T.</title>
        <authorList>
            <person name="Kusuya Y."/>
            <person name="Sakai K."/>
            <person name="Kamei K."/>
            <person name="Takahashi H."/>
            <person name="Yaguchi T."/>
        </authorList>
    </citation>
    <scope>NUCLEOTIDE SEQUENCE [LARGE SCALE GENOMIC DNA]</scope>
    <source>
        <strain evidence="2 3">IFM 54703</strain>
    </source>
</reference>
<dbReference type="EMBL" id="BCLY01000004">
    <property type="protein sequence ID" value="GAQ03994.1"/>
    <property type="molecule type" value="Genomic_DNA"/>
</dbReference>
<sequence>MNVTFSLQGSLPAIANHVTDGLLWPILLIFRTVSDILTSLLQTVAATDMSRIGGNLVEISAVSTIIGAPIAEALIHGLKAACGIVWAPMSCFGQIHVIKACLSASVPDYLRESMGLRNQFVDNALGVLLPVNRFRRARSRIDFGDAGAIEVVPRRRWIGRWALRWIGSTNGWPNLVPLLSLQQWKRRFGMMTAHEATQMDAITRIKASESHDDVYSAHAIYTLDKNAQLALDTVPAAERGSPIDIYRFIPDQGGLPSPWRDWSWLLLSLVKLIEVFTLRKVGSQGVWAWTMAGWAHAFVAAVLLQFTGLGRDSPFKRTRHLVAGILPSPLRMGEQGKIVLGIPANIRRHTLWRIMLAVGIAVNLAGLLGTFIRLDGEPTEALYFWIAFQILWLVMRTIVYYFAAGGTAIQQGIMLCRRWNEAPPEDRQQVLLLLNELASHQASTHPRGFHAYLFDCMSFEQLRQLFVRVDWTLSPKLPPFSAEIRLDRIAVHAVTGDPIIRSAVWQQGVGLDNSELYDACITFVDLSCGAKQGYLIAVPCVRVYSCHCGSKGGHDRGNSHPDCGNIEWWHFFPVDIQNCIGSRWLVAHGKKGVGPLEAEILDEDELDRRLFTGWWKIGITGIRVLRKTWEVSVQAAEITLSFTRGIAEGNDDNEINDHNDDK</sequence>
<keyword evidence="1" id="KW-0812">Transmembrane</keyword>
<dbReference type="Proteomes" id="UP000051487">
    <property type="component" value="Unassembled WGS sequence"/>
</dbReference>
<evidence type="ECO:0000313" key="2">
    <source>
        <dbReference type="EMBL" id="GAQ03994.1"/>
    </source>
</evidence>
<keyword evidence="1" id="KW-1133">Transmembrane helix</keyword>
<feature type="transmembrane region" description="Helical" evidence="1">
    <location>
        <begin position="384"/>
        <end position="409"/>
    </location>
</feature>
<feature type="transmembrane region" description="Helical" evidence="1">
    <location>
        <begin position="286"/>
        <end position="309"/>
    </location>
</feature>